<sequence length="239" mass="26233">MKDSLPPARHQLERLNKDFIVTGIKDGAAIAASPLRWQKKDWIKFSALAGSAGGLMLLDKEIKSVLQHNQNNFTTSMARGVEPVGNIYGLFVFPAIYVTGLAIKNPHVESIGLRGSKAMAISSIICFAGKNLIRRQRPDASTTPFNYAPPFSKVKYNSFPSAHSSIAFTLATALAMEFPDKKWVAPVAYSIASLTALSRVYDNRHWASDIIVGAALGHFVTKAVYNRGQKKHRPAKTFM</sequence>
<evidence type="ECO:0000259" key="1">
    <source>
        <dbReference type="SMART" id="SM00014"/>
    </source>
</evidence>
<dbReference type="InterPro" id="IPR036938">
    <property type="entry name" value="PAP2/HPO_sf"/>
</dbReference>
<dbReference type="CDD" id="cd03394">
    <property type="entry name" value="PAP2_like_5"/>
    <property type="match status" value="1"/>
</dbReference>
<dbReference type="Gene3D" id="1.20.144.10">
    <property type="entry name" value="Phosphatidic acid phosphatase type 2/haloperoxidase"/>
    <property type="match status" value="1"/>
</dbReference>
<dbReference type="Proteomes" id="UP001325680">
    <property type="component" value="Chromosome"/>
</dbReference>
<proteinExistence type="predicted"/>
<evidence type="ECO:0000313" key="2">
    <source>
        <dbReference type="EMBL" id="WQD39723.1"/>
    </source>
</evidence>
<organism evidence="2 3">
    <name type="scientific">Niabella yanshanensis</name>
    <dbReference type="NCBI Taxonomy" id="577386"/>
    <lineage>
        <taxon>Bacteria</taxon>
        <taxon>Pseudomonadati</taxon>
        <taxon>Bacteroidota</taxon>
        <taxon>Chitinophagia</taxon>
        <taxon>Chitinophagales</taxon>
        <taxon>Chitinophagaceae</taxon>
        <taxon>Niabella</taxon>
    </lineage>
</organism>
<dbReference type="InterPro" id="IPR000326">
    <property type="entry name" value="PAP2/HPO"/>
</dbReference>
<feature type="domain" description="Phosphatidic acid phosphatase type 2/haloperoxidase" evidence="1">
    <location>
        <begin position="111"/>
        <end position="225"/>
    </location>
</feature>
<accession>A0ABZ0W8X8</accession>
<dbReference type="EMBL" id="CP139960">
    <property type="protein sequence ID" value="WQD39723.1"/>
    <property type="molecule type" value="Genomic_DNA"/>
</dbReference>
<evidence type="ECO:0000313" key="3">
    <source>
        <dbReference type="Proteomes" id="UP001325680"/>
    </source>
</evidence>
<dbReference type="SUPFAM" id="SSF48317">
    <property type="entry name" value="Acid phosphatase/Vanadium-dependent haloperoxidase"/>
    <property type="match status" value="1"/>
</dbReference>
<gene>
    <name evidence="2" type="ORF">U0035_06130</name>
</gene>
<dbReference type="PANTHER" id="PTHR14969">
    <property type="entry name" value="SPHINGOSINE-1-PHOSPHATE PHOSPHOHYDROLASE"/>
    <property type="match status" value="1"/>
</dbReference>
<dbReference type="Pfam" id="PF01569">
    <property type="entry name" value="PAP2"/>
    <property type="match status" value="1"/>
</dbReference>
<reference evidence="2 3" key="1">
    <citation type="submission" date="2023-12" db="EMBL/GenBank/DDBJ databases">
        <title>Genome sequencing and assembly of bacterial species from a model synthetic community.</title>
        <authorList>
            <person name="Hogle S.L."/>
        </authorList>
    </citation>
    <scope>NUCLEOTIDE SEQUENCE [LARGE SCALE GENOMIC DNA]</scope>
    <source>
        <strain evidence="2 3">HAMBI_3031</strain>
    </source>
</reference>
<name>A0ABZ0W8X8_9BACT</name>
<dbReference type="SMART" id="SM00014">
    <property type="entry name" value="acidPPc"/>
    <property type="match status" value="1"/>
</dbReference>
<dbReference type="PANTHER" id="PTHR14969:SF13">
    <property type="entry name" value="AT30094P"/>
    <property type="match status" value="1"/>
</dbReference>
<keyword evidence="3" id="KW-1185">Reference proteome</keyword>
<protein>
    <submittedName>
        <fullName evidence="2">Phosphatase PAP2 family protein</fullName>
    </submittedName>
</protein>
<dbReference type="RefSeq" id="WP_114789141.1">
    <property type="nucleotide sequence ID" value="NZ_CP139960.1"/>
</dbReference>